<keyword evidence="2" id="KW-0813">Transport</keyword>
<evidence type="ECO:0000256" key="2">
    <source>
        <dbReference type="ARBA" id="ARBA00022448"/>
    </source>
</evidence>
<dbReference type="OMA" id="KYCLYHN"/>
<dbReference type="GO" id="GO:0015031">
    <property type="term" value="P:protein transport"/>
    <property type="evidence" value="ECO:0007669"/>
    <property type="project" value="UniProtKB-KW"/>
</dbReference>
<dbReference type="InterPro" id="IPR036322">
    <property type="entry name" value="WD40_repeat_dom_sf"/>
</dbReference>
<evidence type="ECO:0000313" key="7">
    <source>
        <dbReference type="EMBL" id="GAW82984.1"/>
    </source>
</evidence>
<keyword evidence="8" id="KW-1185">Reference proteome</keyword>
<keyword evidence="3" id="KW-0963">Cytoplasm</keyword>
<keyword evidence="4" id="KW-0653">Protein transport</keyword>
<sequence>MDLFREDHLEVELNEDVNYACALNNELYFGTTDGRVLKYHIGKEGKEVGGIGIGSERGRVSSNEVNLEIRKVEEYTVKKNQKVEKIILLENESLMIVQVNDGVYCCKNYLLENLSLICKDANICTMNEKNKSDLLVYSMKKKKILFYYLENGKYKMGKEIAFAEYITSFLWINDSLFLTIQKNYYLYRLNKNEKILLYSHEYEQTYKHVTLINLNEIFIVCDLNIGVFYDVETSMPSRKNTITLVDKVVHLLSFRFFLCSMNAKAVVNIYNVNNQQHVQSISMNDYVDLIVNYSDVSSSFLLPIFLLDKESADNEGHSADDCAKGGDYTSGDCPNGGFTQDTSTNGYTSQGIFSETNFSNPVPHGRDVNETTEILQHPEMKVWQSEWMAKMEGAKYMNKSGENHLLKNYICFFNKKCVKLIRCQELFEYLPKCIQQNKIEKGFLLIENYIFENEAERDTTLNDYNKACAYHLFTNAQFALSFMHFERVPVNLRFLLTFWEEYLLHEEEEEEKNNNKKKQDRKQNLNQNLNQNQDQKQNQKEEEKNEEELYVKSHRSSQKKEFPQEENTNESQEMISKAFRSFLPPRCSVKDLIEMKYSSEWSDKRTLQNKEIGKYAADSMYCMKEKEKEKKKLQYIANNCLIKYLLMKRNEFIHEENGMVMGLYEEYNQITEIGNVLSEGSDTNTYENGVNRIRTMKNILDIIDNLLIKIMVINQWPNFFHFISETRNLHINVDECIKFLKKHLKFVETMLIYIRMKRFERAIEMCSMFLHFYNAKLNDQVEETNSQENFSEKDSVKKITIDEENTEKCTHFLESEKLRVENKCWMEFFKKQKFSKNAEKGTPFHSLLKEIYNILIVLNGNVHMINIEKSEIKKLFENSFPFLIQFNENAFFDFIINKNFLLKPEEILDIFKNMQKQKFHINIKNYMQKYVLIYLKYDKFNKNVNTTLVQFYLNDVEKPEQVRQKKILQFLRASYPLDIPYLIRIIPHSQFTLVKALFYGRMDKHYESLSILAQQNIIMCEKYCLYHNFLLKESVKKMSKEKYEELFRSLYKNDKDTYEELFKQMRKYVDLDEPNVHFTSDVLLKGEKGEVEDGNKERLRQIREVGQASQMRKKERMSMEKKKKKLNDAFIDGILKEYHKYAYATMHKSILTKMGDEKKSPINSESNNQNEERIRKEKEFDFMLDLIEHEKEDSSSDNLTDMYYNGSENSCNDASTSDNSISSFGKMTTDSDIVFTSSSDNEDDVTNVKIKSKMLRKQDRIQKKKNKNKTMMMTHKKEGPSSKKNCLNKKKQFKNDDIKKEEIEQALSNKHRNINVDILNYFDVYRSFKSRSCGFFFLLIIVLMDKHNESENDQETKEMYQQCMMYILNKYANHTDFENIHILNIIPKEWKLTDILIHFVSFNLKKKINLYMNLQIYHNLLKSNFLNRSYELIKGKENRILIRDKIVYISRSLHLSLFYEPQYDVDYPYPHTFMYILFYPIFSFAPLSRICKVCNGSIVEKRFAYFSEKVVTHMQCLEQYDEEIHK</sequence>
<dbReference type="GO" id="GO:0005737">
    <property type="term" value="C:cytoplasm"/>
    <property type="evidence" value="ECO:0007669"/>
    <property type="project" value="UniProtKB-SubCell"/>
</dbReference>
<dbReference type="PANTHER" id="PTHR12894">
    <property type="entry name" value="CNH DOMAIN CONTAINING"/>
    <property type="match status" value="1"/>
</dbReference>
<dbReference type="SUPFAM" id="SSF50978">
    <property type="entry name" value="WD40 repeat-like"/>
    <property type="match status" value="1"/>
</dbReference>
<proteinExistence type="predicted"/>
<dbReference type="InterPro" id="IPR001180">
    <property type="entry name" value="CNH_dom"/>
</dbReference>
<evidence type="ECO:0000256" key="1">
    <source>
        <dbReference type="ARBA" id="ARBA00004496"/>
    </source>
</evidence>
<feature type="compositionally biased region" description="Basic and acidic residues" evidence="5">
    <location>
        <begin position="537"/>
        <end position="551"/>
    </location>
</feature>
<feature type="domain" description="CNH" evidence="6">
    <location>
        <begin position="14"/>
        <end position="296"/>
    </location>
</feature>
<dbReference type="GO" id="GO:0034058">
    <property type="term" value="P:endosomal vesicle fusion"/>
    <property type="evidence" value="ECO:0007669"/>
    <property type="project" value="TreeGrafter"/>
</dbReference>
<name>A0A1Y1JSQ2_PLAGO</name>
<accession>A0A1Y1JSQ2</accession>
<gene>
    <name evidence="7" type="ORF">PGO_132560</name>
</gene>
<reference evidence="8" key="1">
    <citation type="submission" date="2017-04" db="EMBL/GenBank/DDBJ databases">
        <title>Plasmodium gonderi genome.</title>
        <authorList>
            <person name="Arisue N."/>
            <person name="Honma H."/>
            <person name="Kawai S."/>
            <person name="Tougan T."/>
            <person name="Tanabe K."/>
            <person name="Horii T."/>
        </authorList>
    </citation>
    <scope>NUCLEOTIDE SEQUENCE [LARGE SCALE GENOMIC DNA]</scope>
    <source>
        <strain evidence="8">ATCC 30045</strain>
    </source>
</reference>
<dbReference type="RefSeq" id="XP_028545573.1">
    <property type="nucleotide sequence ID" value="XM_028689772.1"/>
</dbReference>
<dbReference type="PANTHER" id="PTHR12894:SF27">
    <property type="entry name" value="TRANSFORMING GROWTH FACTOR-BETA RECEPTOR-ASSOCIATED PROTEIN 1"/>
    <property type="match status" value="1"/>
</dbReference>
<dbReference type="EMBL" id="BDQF01000014">
    <property type="protein sequence ID" value="GAW82984.1"/>
    <property type="molecule type" value="Genomic_DNA"/>
</dbReference>
<dbReference type="OrthoDB" id="5325112at2759"/>
<feature type="compositionally biased region" description="Low complexity" evidence="5">
    <location>
        <begin position="524"/>
        <end position="536"/>
    </location>
</feature>
<dbReference type="GO" id="GO:0016020">
    <property type="term" value="C:membrane"/>
    <property type="evidence" value="ECO:0007669"/>
    <property type="project" value="TreeGrafter"/>
</dbReference>
<evidence type="ECO:0000256" key="3">
    <source>
        <dbReference type="ARBA" id="ARBA00022490"/>
    </source>
</evidence>
<evidence type="ECO:0000259" key="6">
    <source>
        <dbReference type="PROSITE" id="PS50219"/>
    </source>
</evidence>
<dbReference type="Proteomes" id="UP000195521">
    <property type="component" value="Unassembled WGS sequence"/>
</dbReference>
<dbReference type="GeneID" id="39749722"/>
<feature type="region of interest" description="Disordered" evidence="5">
    <location>
        <begin position="509"/>
        <end position="573"/>
    </location>
</feature>
<dbReference type="InterPro" id="IPR032914">
    <property type="entry name" value="Vam6/VPS39/TRAP1"/>
</dbReference>
<dbReference type="GO" id="GO:0006914">
    <property type="term" value="P:autophagy"/>
    <property type="evidence" value="ECO:0007669"/>
    <property type="project" value="TreeGrafter"/>
</dbReference>
<organism evidence="7 8">
    <name type="scientific">Plasmodium gonderi</name>
    <dbReference type="NCBI Taxonomy" id="77519"/>
    <lineage>
        <taxon>Eukaryota</taxon>
        <taxon>Sar</taxon>
        <taxon>Alveolata</taxon>
        <taxon>Apicomplexa</taxon>
        <taxon>Aconoidasida</taxon>
        <taxon>Haemosporida</taxon>
        <taxon>Plasmodiidae</taxon>
        <taxon>Plasmodium</taxon>
        <taxon>Plasmodium (Plasmodium)</taxon>
    </lineage>
</organism>
<feature type="region of interest" description="Disordered" evidence="5">
    <location>
        <begin position="1258"/>
        <end position="1287"/>
    </location>
</feature>
<evidence type="ECO:0000256" key="4">
    <source>
        <dbReference type="ARBA" id="ARBA00022927"/>
    </source>
</evidence>
<comment type="subcellular location">
    <subcellularLocation>
        <location evidence="1">Cytoplasm</location>
    </subcellularLocation>
</comment>
<dbReference type="PROSITE" id="PS50219">
    <property type="entry name" value="CNH"/>
    <property type="match status" value="1"/>
</dbReference>
<comment type="caution">
    <text evidence="7">The sequence shown here is derived from an EMBL/GenBank/DDBJ whole genome shotgun (WGS) entry which is preliminary data.</text>
</comment>
<evidence type="ECO:0000256" key="5">
    <source>
        <dbReference type="SAM" id="MobiDB-lite"/>
    </source>
</evidence>
<evidence type="ECO:0000313" key="8">
    <source>
        <dbReference type="Proteomes" id="UP000195521"/>
    </source>
</evidence>
<protein>
    <submittedName>
        <fullName evidence="7">Vacuolar protein sorting-associated protein 3</fullName>
    </submittedName>
</protein>